<dbReference type="EMBL" id="GL450516">
    <property type="protein sequence ID" value="EFN80921.1"/>
    <property type="molecule type" value="Genomic_DNA"/>
</dbReference>
<dbReference type="Proteomes" id="UP000008237">
    <property type="component" value="Unassembled WGS sequence"/>
</dbReference>
<reference evidence="1 2" key="1">
    <citation type="journal article" date="2010" name="Science">
        <title>Genomic comparison of the ants Camponotus floridanus and Harpegnathos saltator.</title>
        <authorList>
            <person name="Bonasio R."/>
            <person name="Zhang G."/>
            <person name="Ye C."/>
            <person name="Mutti N.S."/>
            <person name="Fang X."/>
            <person name="Qin N."/>
            <person name="Donahue G."/>
            <person name="Yang P."/>
            <person name="Li Q."/>
            <person name="Li C."/>
            <person name="Zhang P."/>
            <person name="Huang Z."/>
            <person name="Berger S.L."/>
            <person name="Reinberg D."/>
            <person name="Wang J."/>
            <person name="Liebig J."/>
        </authorList>
    </citation>
    <scope>NUCLEOTIDE SEQUENCE [LARGE SCALE GENOMIC DNA]</scope>
    <source>
        <strain evidence="1 2">R22 G/1</strain>
    </source>
</reference>
<name>E2BTQ9_HARSA</name>
<evidence type="ECO:0000313" key="2">
    <source>
        <dbReference type="Proteomes" id="UP000008237"/>
    </source>
</evidence>
<keyword evidence="2" id="KW-1185">Reference proteome</keyword>
<evidence type="ECO:0000313" key="1">
    <source>
        <dbReference type="EMBL" id="EFN80921.1"/>
    </source>
</evidence>
<dbReference type="InParanoid" id="E2BTQ9"/>
<proteinExistence type="predicted"/>
<accession>E2BTQ9</accession>
<feature type="non-terminal residue" evidence="1">
    <location>
        <position position="37"/>
    </location>
</feature>
<protein>
    <recommendedName>
        <fullName evidence="3">HTH iclR-type domain-containing protein</fullName>
    </recommendedName>
</protein>
<evidence type="ECO:0008006" key="3">
    <source>
        <dbReference type="Google" id="ProtNLM"/>
    </source>
</evidence>
<feature type="non-terminal residue" evidence="1">
    <location>
        <position position="1"/>
    </location>
</feature>
<dbReference type="AlphaFoldDB" id="E2BTQ9"/>
<organism evidence="2">
    <name type="scientific">Harpegnathos saltator</name>
    <name type="common">Jerdon's jumping ant</name>
    <dbReference type="NCBI Taxonomy" id="610380"/>
    <lineage>
        <taxon>Eukaryota</taxon>
        <taxon>Metazoa</taxon>
        <taxon>Ecdysozoa</taxon>
        <taxon>Arthropoda</taxon>
        <taxon>Hexapoda</taxon>
        <taxon>Insecta</taxon>
        <taxon>Pterygota</taxon>
        <taxon>Neoptera</taxon>
        <taxon>Endopterygota</taxon>
        <taxon>Hymenoptera</taxon>
        <taxon>Apocrita</taxon>
        <taxon>Aculeata</taxon>
        <taxon>Formicoidea</taxon>
        <taxon>Formicidae</taxon>
        <taxon>Ponerinae</taxon>
        <taxon>Ponerini</taxon>
        <taxon>Harpegnathos</taxon>
    </lineage>
</organism>
<sequence>VLGMVAINPHVSLREIERTLDIPRSTANRILRNDCFH</sequence>
<gene>
    <name evidence="1" type="ORF">EAI_04709</name>
</gene>